<dbReference type="Proteomes" id="UP000029734">
    <property type="component" value="Unassembled WGS sequence"/>
</dbReference>
<gene>
    <name evidence="2" type="ORF">PWYN_16900</name>
</gene>
<dbReference type="AlphaFoldDB" id="A0A098M2C5"/>
<dbReference type="OrthoDB" id="9775804at2"/>
<evidence type="ECO:0000259" key="1">
    <source>
        <dbReference type="PROSITE" id="PS51186"/>
    </source>
</evidence>
<comment type="caution">
    <text evidence="2">The sequence shown here is derived from an EMBL/GenBank/DDBJ whole genome shotgun (WGS) entry which is preliminary data.</text>
</comment>
<dbReference type="STRING" id="268407.PWYN_16900"/>
<feature type="domain" description="N-acetyltransferase" evidence="1">
    <location>
        <begin position="3"/>
        <end position="132"/>
    </location>
</feature>
<dbReference type="PANTHER" id="PTHR43233:SF1">
    <property type="entry name" value="FAMILY N-ACETYLTRANSFERASE, PUTATIVE (AFU_ORTHOLOGUE AFUA_6G03350)-RELATED"/>
    <property type="match status" value="1"/>
</dbReference>
<dbReference type="InterPro" id="IPR053144">
    <property type="entry name" value="Acetyltransferase_Butenolide"/>
</dbReference>
<organism evidence="2 3">
    <name type="scientific">Paenibacillus wynnii</name>
    <dbReference type="NCBI Taxonomy" id="268407"/>
    <lineage>
        <taxon>Bacteria</taxon>
        <taxon>Bacillati</taxon>
        <taxon>Bacillota</taxon>
        <taxon>Bacilli</taxon>
        <taxon>Bacillales</taxon>
        <taxon>Paenibacillaceae</taxon>
        <taxon>Paenibacillus</taxon>
    </lineage>
</organism>
<dbReference type="InterPro" id="IPR000182">
    <property type="entry name" value="GNAT_dom"/>
</dbReference>
<dbReference type="GO" id="GO:0016747">
    <property type="term" value="F:acyltransferase activity, transferring groups other than amino-acyl groups"/>
    <property type="evidence" value="ECO:0007669"/>
    <property type="project" value="InterPro"/>
</dbReference>
<proteinExistence type="predicted"/>
<dbReference type="Gene3D" id="3.40.630.30">
    <property type="match status" value="1"/>
</dbReference>
<protein>
    <submittedName>
        <fullName evidence="2">GCN5 family acetyltransferase</fullName>
    </submittedName>
</protein>
<name>A0A098M2C5_9BACL</name>
<dbReference type="EMBL" id="JQCR01000003">
    <property type="protein sequence ID" value="KGE16419.1"/>
    <property type="molecule type" value="Genomic_DNA"/>
</dbReference>
<dbReference type="SUPFAM" id="SSF55729">
    <property type="entry name" value="Acyl-CoA N-acyltransferases (Nat)"/>
    <property type="match status" value="1"/>
</dbReference>
<keyword evidence="2" id="KW-0808">Transferase</keyword>
<dbReference type="RefSeq" id="WP_036654236.1">
    <property type="nucleotide sequence ID" value="NZ_JQCR01000003.1"/>
</dbReference>
<reference evidence="2 3" key="2">
    <citation type="submission" date="2014-10" db="EMBL/GenBank/DDBJ databases">
        <title>Comparative genomics of the Paenibacillus odorifer group.</title>
        <authorList>
            <person name="Tsai Y.-C."/>
            <person name="Martin N."/>
            <person name="Korlach J."/>
            <person name="Wiedmann M."/>
        </authorList>
    </citation>
    <scope>NUCLEOTIDE SEQUENCE [LARGE SCALE GENOMIC DNA]</scope>
    <source>
        <strain evidence="2 3">DSM 18334</strain>
    </source>
</reference>
<dbReference type="InterPro" id="IPR016181">
    <property type="entry name" value="Acyl_CoA_acyltransferase"/>
</dbReference>
<dbReference type="PROSITE" id="PS51186">
    <property type="entry name" value="GNAT"/>
    <property type="match status" value="1"/>
</dbReference>
<evidence type="ECO:0000313" key="2">
    <source>
        <dbReference type="EMBL" id="KGE16419.1"/>
    </source>
</evidence>
<dbReference type="PANTHER" id="PTHR43233">
    <property type="entry name" value="FAMILY N-ACETYLTRANSFERASE, PUTATIVE (AFU_ORTHOLOGUE AFUA_6G03350)-RELATED"/>
    <property type="match status" value="1"/>
</dbReference>
<dbReference type="eggNOG" id="COG0454">
    <property type="taxonomic scope" value="Bacteria"/>
</dbReference>
<reference evidence="2 3" key="1">
    <citation type="submission" date="2014-08" db="EMBL/GenBank/DDBJ databases">
        <authorList>
            <person name="den Bakker H.C."/>
        </authorList>
    </citation>
    <scope>NUCLEOTIDE SEQUENCE [LARGE SCALE GENOMIC DNA]</scope>
    <source>
        <strain evidence="2 3">DSM 18334</strain>
    </source>
</reference>
<sequence>MHITYKINAPLEAAEAAEIFKSSGIKRPVDDLERIGKMIANADVFVTAWDGEKPVGIARAITDFVYCSYLSDLAVRMDYQKLGIGKELVNVLQGHLGEEPMLLLLAAPSAMEYYPKIGFDNLDCAFIIPRAK</sequence>
<accession>A0A098M2C5</accession>
<dbReference type="Pfam" id="PF13673">
    <property type="entry name" value="Acetyltransf_10"/>
    <property type="match status" value="1"/>
</dbReference>
<dbReference type="CDD" id="cd04301">
    <property type="entry name" value="NAT_SF"/>
    <property type="match status" value="1"/>
</dbReference>
<evidence type="ECO:0000313" key="3">
    <source>
        <dbReference type="Proteomes" id="UP000029734"/>
    </source>
</evidence>
<keyword evidence="3" id="KW-1185">Reference proteome</keyword>